<dbReference type="AlphaFoldDB" id="A0A1Q8YKU5"/>
<proteinExistence type="predicted"/>
<dbReference type="Proteomes" id="UP000185911">
    <property type="component" value="Unassembled WGS sequence"/>
</dbReference>
<comment type="caution">
    <text evidence="1">The sequence shown here is derived from an EMBL/GenBank/DDBJ whole genome shotgun (WGS) entry which is preliminary data.</text>
</comment>
<dbReference type="EMBL" id="MSYM01000001">
    <property type="protein sequence ID" value="OLP08520.1"/>
    <property type="molecule type" value="Genomic_DNA"/>
</dbReference>
<evidence type="ECO:0000313" key="1">
    <source>
        <dbReference type="EMBL" id="OLP08520.1"/>
    </source>
</evidence>
<keyword evidence="2" id="KW-1185">Reference proteome</keyword>
<evidence type="ECO:0000313" key="2">
    <source>
        <dbReference type="Proteomes" id="UP000185911"/>
    </source>
</evidence>
<accession>A0A1Q8YKU5</accession>
<protein>
    <submittedName>
        <fullName evidence="1">Uncharacterized protein</fullName>
    </submittedName>
</protein>
<organism evidence="1 2">
    <name type="scientific">Rhodoferax antarcticus ANT.BR</name>
    <dbReference type="NCBI Taxonomy" id="1111071"/>
    <lineage>
        <taxon>Bacteria</taxon>
        <taxon>Pseudomonadati</taxon>
        <taxon>Pseudomonadota</taxon>
        <taxon>Betaproteobacteria</taxon>
        <taxon>Burkholderiales</taxon>
        <taxon>Comamonadaceae</taxon>
        <taxon>Rhodoferax</taxon>
    </lineage>
</organism>
<gene>
    <name evidence="1" type="ORF">BLL52_0127</name>
</gene>
<name>A0A1Q8YKU5_9BURK</name>
<reference evidence="1 2" key="1">
    <citation type="submission" date="2017-01" db="EMBL/GenBank/DDBJ databases">
        <title>Genome sequence of Rhodoferax antarcticus ANT.BR, a psychrophilic purple nonsulfur bacterium from an Antarctic microbial mat.</title>
        <authorList>
            <person name="Baker J."/>
            <person name="Riester C."/>
            <person name="Skinner B."/>
            <person name="Newell A."/>
            <person name="Swingley W."/>
            <person name="Madigan M."/>
            <person name="Jung D."/>
            <person name="Asao M."/>
            <person name="Chen M."/>
            <person name="Loughlin P."/>
            <person name="Pan H."/>
            <person name="Lin S."/>
            <person name="Li N."/>
            <person name="Shaw J."/>
            <person name="Prado M."/>
            <person name="Sherman C."/>
            <person name="Li X."/>
            <person name="Tang J."/>
            <person name="Blankenship R."/>
            <person name="Zhao T."/>
            <person name="Touchman J."/>
            <person name="Sattley M."/>
        </authorList>
    </citation>
    <scope>NUCLEOTIDE SEQUENCE [LARGE SCALE GENOMIC DNA]</scope>
    <source>
        <strain evidence="1 2">ANT.BR</strain>
    </source>
</reference>
<sequence>MLASHYASTNGPGKTPACAADEPKATIATADSWVKWLFMLSFF</sequence>